<accession>A0A5E7IG96</accession>
<keyword evidence="2" id="KW-0812">Transmembrane</keyword>
<keyword evidence="2" id="KW-1133">Transmembrane helix</keyword>
<feature type="transmembrane region" description="Helical" evidence="2">
    <location>
        <begin position="20"/>
        <end position="37"/>
    </location>
</feature>
<evidence type="ECO:0000256" key="2">
    <source>
        <dbReference type="SAM" id="Phobius"/>
    </source>
</evidence>
<dbReference type="Proteomes" id="UP000327111">
    <property type="component" value="Unassembled WGS sequence"/>
</dbReference>
<dbReference type="Pfam" id="PF04120">
    <property type="entry name" value="Iron_permease"/>
    <property type="match status" value="1"/>
</dbReference>
<organism evidence="3 4">
    <name type="scientific">Pseudomonas fluorescens</name>
    <dbReference type="NCBI Taxonomy" id="294"/>
    <lineage>
        <taxon>Bacteria</taxon>
        <taxon>Pseudomonadati</taxon>
        <taxon>Pseudomonadota</taxon>
        <taxon>Gammaproteobacteria</taxon>
        <taxon>Pseudomonadales</taxon>
        <taxon>Pseudomonadaceae</taxon>
        <taxon>Pseudomonas</taxon>
    </lineage>
</organism>
<evidence type="ECO:0000313" key="3">
    <source>
        <dbReference type="EMBL" id="VVO75300.1"/>
    </source>
</evidence>
<feature type="compositionally biased region" description="Polar residues" evidence="1">
    <location>
        <begin position="131"/>
        <end position="147"/>
    </location>
</feature>
<feature type="region of interest" description="Disordered" evidence="1">
    <location>
        <begin position="113"/>
        <end position="147"/>
    </location>
</feature>
<gene>
    <name evidence="3" type="ORF">PS854_01513</name>
</gene>
<name>A0A5E7IG96_PSEFL</name>
<sequence length="147" mass="16648">MKFARFCQALSNWAGSSKTFLVAVALIIVWGLTGPYFHYNDTWQLIINTSTTIITFLMVFLIQNTQNRDNDILHLKIDELIRATKDAQNATLCLEKMGTRDLRKLREQYSSLGESDQINFDPIQGEHGQVPDSSTQVSSDQGKQPSH</sequence>
<protein>
    <recommendedName>
        <fullName evidence="5">Low affinity iron permease family protein</fullName>
    </recommendedName>
</protein>
<dbReference type="AlphaFoldDB" id="A0A5E7IG96"/>
<evidence type="ECO:0000256" key="1">
    <source>
        <dbReference type="SAM" id="MobiDB-lite"/>
    </source>
</evidence>
<dbReference type="GO" id="GO:0055085">
    <property type="term" value="P:transmembrane transport"/>
    <property type="evidence" value="ECO:0007669"/>
    <property type="project" value="InterPro"/>
</dbReference>
<dbReference type="InterPro" id="IPR007251">
    <property type="entry name" value="Iron_permease_Fet4"/>
</dbReference>
<reference evidence="3 4" key="1">
    <citation type="submission" date="2019-09" db="EMBL/GenBank/DDBJ databases">
        <authorList>
            <person name="Chandra G."/>
            <person name="Truman W A."/>
        </authorList>
    </citation>
    <scope>NUCLEOTIDE SEQUENCE [LARGE SCALE GENOMIC DNA]</scope>
    <source>
        <strain evidence="3">PS854</strain>
    </source>
</reference>
<feature type="transmembrane region" description="Helical" evidence="2">
    <location>
        <begin position="43"/>
        <end position="62"/>
    </location>
</feature>
<proteinExistence type="predicted"/>
<dbReference type="EMBL" id="CABVIF010000002">
    <property type="protein sequence ID" value="VVO75300.1"/>
    <property type="molecule type" value="Genomic_DNA"/>
</dbReference>
<keyword evidence="2" id="KW-0472">Membrane</keyword>
<dbReference type="RefSeq" id="WP_224791224.1">
    <property type="nucleotide sequence ID" value="NZ_CABVIF010000002.1"/>
</dbReference>
<evidence type="ECO:0000313" key="4">
    <source>
        <dbReference type="Proteomes" id="UP000327111"/>
    </source>
</evidence>
<evidence type="ECO:0008006" key="5">
    <source>
        <dbReference type="Google" id="ProtNLM"/>
    </source>
</evidence>